<feature type="transmembrane region" description="Helical" evidence="1">
    <location>
        <begin position="12"/>
        <end position="33"/>
    </location>
</feature>
<protein>
    <recommendedName>
        <fullName evidence="2">MATH domain-containing protein</fullName>
    </recommendedName>
</protein>
<dbReference type="PANTHER" id="PTHR46162">
    <property type="entry name" value="TRAF-LIKE FAMILY PROTEIN"/>
    <property type="match status" value="1"/>
</dbReference>
<evidence type="ECO:0000313" key="4">
    <source>
        <dbReference type="Proteomes" id="UP000266723"/>
    </source>
</evidence>
<evidence type="ECO:0000256" key="1">
    <source>
        <dbReference type="SAM" id="Phobius"/>
    </source>
</evidence>
<feature type="domain" description="MATH" evidence="2">
    <location>
        <begin position="139"/>
        <end position="199"/>
    </location>
</feature>
<keyword evidence="1" id="KW-1133">Transmembrane helix</keyword>
<evidence type="ECO:0000259" key="2">
    <source>
        <dbReference type="PROSITE" id="PS50144"/>
    </source>
</evidence>
<proteinExistence type="predicted"/>
<organism evidence="3 4">
    <name type="scientific">Brassica cretica</name>
    <name type="common">Mustard</name>
    <dbReference type="NCBI Taxonomy" id="69181"/>
    <lineage>
        <taxon>Eukaryota</taxon>
        <taxon>Viridiplantae</taxon>
        <taxon>Streptophyta</taxon>
        <taxon>Embryophyta</taxon>
        <taxon>Tracheophyta</taxon>
        <taxon>Spermatophyta</taxon>
        <taxon>Magnoliopsida</taxon>
        <taxon>eudicotyledons</taxon>
        <taxon>Gunneridae</taxon>
        <taxon>Pentapetalae</taxon>
        <taxon>rosids</taxon>
        <taxon>malvids</taxon>
        <taxon>Brassicales</taxon>
        <taxon>Brassicaceae</taxon>
        <taxon>Brassiceae</taxon>
        <taxon>Brassica</taxon>
    </lineage>
</organism>
<dbReference type="Proteomes" id="UP000266723">
    <property type="component" value="Unassembled WGS sequence"/>
</dbReference>
<dbReference type="CDD" id="cd00121">
    <property type="entry name" value="MATH"/>
    <property type="match status" value="1"/>
</dbReference>
<keyword evidence="1" id="KW-0472">Membrane</keyword>
<dbReference type="PANTHER" id="PTHR46162:SF58">
    <property type="entry name" value="TRAF-LIKE FAMILY PROTEIN"/>
    <property type="match status" value="1"/>
</dbReference>
<keyword evidence="1" id="KW-0812">Transmembrane</keyword>
<name>A0ABQ7AY75_BRACR</name>
<reference evidence="3 4" key="1">
    <citation type="journal article" date="2020" name="BMC Genomics">
        <title>Intraspecific diversification of the crop wild relative Brassica cretica Lam. using demographic model selection.</title>
        <authorList>
            <person name="Kioukis A."/>
            <person name="Michalopoulou V.A."/>
            <person name="Briers L."/>
            <person name="Pirintsos S."/>
            <person name="Studholme D.J."/>
            <person name="Pavlidis P."/>
            <person name="Sarris P.F."/>
        </authorList>
    </citation>
    <scope>NUCLEOTIDE SEQUENCE [LARGE SCALE GENOMIC DNA]</scope>
    <source>
        <strain evidence="4">cv. PFS-1207/04</strain>
    </source>
</reference>
<accession>A0ABQ7AY75</accession>
<dbReference type="Pfam" id="PF22486">
    <property type="entry name" value="MATH_2"/>
    <property type="match status" value="1"/>
</dbReference>
<sequence length="208" mass="23592">MYTDEKKKDKNYGSIFVYCVLCFVLIVEVARFAKPYYGNLHNLMETEALVVEEGFVDVMNSGKLPCPFKTSRSASARSHEKLSGLIRREDRARPPSSYCVKFQNFATMAKLVKDNGDKYESRPFSVGGYNCASNEKGYVKAKLRVIDQIRSNHLEKQVEGWPNATENGWGFEKFISFADLNDSTKGFLADDAIKFEVEILSFSKTDTL</sequence>
<evidence type="ECO:0000313" key="3">
    <source>
        <dbReference type="EMBL" id="KAF3518972.1"/>
    </source>
</evidence>
<dbReference type="Gene3D" id="2.60.210.10">
    <property type="entry name" value="Apoptosis, Tumor Necrosis Factor Receptor Associated Protein 2, Chain A"/>
    <property type="match status" value="1"/>
</dbReference>
<gene>
    <name evidence="3" type="ORF">DY000_02063827</name>
</gene>
<dbReference type="SUPFAM" id="SSF49599">
    <property type="entry name" value="TRAF domain-like"/>
    <property type="match status" value="1"/>
</dbReference>
<dbReference type="PROSITE" id="PS50144">
    <property type="entry name" value="MATH"/>
    <property type="match status" value="1"/>
</dbReference>
<dbReference type="InterPro" id="IPR008974">
    <property type="entry name" value="TRAF-like"/>
</dbReference>
<comment type="caution">
    <text evidence="3">The sequence shown here is derived from an EMBL/GenBank/DDBJ whole genome shotgun (WGS) entry which is preliminary data.</text>
</comment>
<keyword evidence="4" id="KW-1185">Reference proteome</keyword>
<dbReference type="EMBL" id="QGKV02001556">
    <property type="protein sequence ID" value="KAF3518972.1"/>
    <property type="molecule type" value="Genomic_DNA"/>
</dbReference>
<dbReference type="InterPro" id="IPR002083">
    <property type="entry name" value="MATH/TRAF_dom"/>
</dbReference>